<evidence type="ECO:0000313" key="2">
    <source>
        <dbReference type="EMBL" id="KDN86283.1"/>
    </source>
</evidence>
<dbReference type="Pfam" id="PF00903">
    <property type="entry name" value="Glyoxalase"/>
    <property type="match status" value="2"/>
</dbReference>
<reference evidence="2 3" key="1">
    <citation type="submission" date="2014-05" db="EMBL/GenBank/DDBJ databases">
        <title>Draft Genome Sequence of Kitasatospora cheerisanensis KCTC 2395.</title>
        <authorList>
            <person name="Nam D.H."/>
        </authorList>
    </citation>
    <scope>NUCLEOTIDE SEQUENCE [LARGE SCALE GENOMIC DNA]</scope>
    <source>
        <strain evidence="2 3">KCTC 2395</strain>
    </source>
</reference>
<proteinExistence type="predicted"/>
<dbReference type="CDD" id="cd07247">
    <property type="entry name" value="SgaA_N_like"/>
    <property type="match status" value="2"/>
</dbReference>
<protein>
    <recommendedName>
        <fullName evidence="1">VOC domain-containing protein</fullName>
    </recommendedName>
</protein>
<dbReference type="PANTHER" id="PTHR33993">
    <property type="entry name" value="GLYOXALASE-RELATED"/>
    <property type="match status" value="1"/>
</dbReference>
<dbReference type="AlphaFoldDB" id="A0A066YXL5"/>
<comment type="caution">
    <text evidence="2">The sequence shown here is derived from an EMBL/GenBank/DDBJ whole genome shotgun (WGS) entry which is preliminary data.</text>
</comment>
<dbReference type="InterPro" id="IPR037523">
    <property type="entry name" value="VOC_core"/>
</dbReference>
<feature type="domain" description="VOC" evidence="1">
    <location>
        <begin position="10"/>
        <end position="123"/>
    </location>
</feature>
<feature type="domain" description="VOC" evidence="1">
    <location>
        <begin position="137"/>
        <end position="255"/>
    </location>
</feature>
<dbReference type="PANTHER" id="PTHR33993:SF10">
    <property type="entry name" value="CONSERVED PROTEIN"/>
    <property type="match status" value="1"/>
</dbReference>
<gene>
    <name evidence="2" type="ORF">KCH_21000</name>
</gene>
<dbReference type="Gene3D" id="3.10.180.10">
    <property type="entry name" value="2,3-Dihydroxybiphenyl 1,2-Dioxygenase, domain 1"/>
    <property type="match status" value="2"/>
</dbReference>
<dbReference type="PATRIC" id="fig|1348663.4.peg.2029"/>
<organism evidence="2 3">
    <name type="scientific">Kitasatospora cheerisanensis KCTC 2395</name>
    <dbReference type="NCBI Taxonomy" id="1348663"/>
    <lineage>
        <taxon>Bacteria</taxon>
        <taxon>Bacillati</taxon>
        <taxon>Actinomycetota</taxon>
        <taxon>Actinomycetes</taxon>
        <taxon>Kitasatosporales</taxon>
        <taxon>Streptomycetaceae</taxon>
        <taxon>Kitasatospora</taxon>
    </lineage>
</organism>
<dbReference type="SUPFAM" id="SSF54593">
    <property type="entry name" value="Glyoxalase/Bleomycin resistance protein/Dihydroxybiphenyl dioxygenase"/>
    <property type="match status" value="2"/>
</dbReference>
<dbReference type="Proteomes" id="UP000027178">
    <property type="component" value="Unassembled WGS sequence"/>
</dbReference>
<dbReference type="InterPro" id="IPR004360">
    <property type="entry name" value="Glyas_Fos-R_dOase_dom"/>
</dbReference>
<evidence type="ECO:0000313" key="3">
    <source>
        <dbReference type="Proteomes" id="UP000027178"/>
    </source>
</evidence>
<dbReference type="HOGENOM" id="CLU_069623_3_0_11"/>
<name>A0A066YXL5_9ACTN</name>
<sequence length="259" mass="27235">MVSTDFRIGSPNWIDLGSPDLAESELFYGSVFGWTFESAGPDANGYGFFRSKGRTVAAAGPLTEAEALPAWTVYFRTADADSTAAAVERSGGTVRVPPSAVMAEGRFAQFTDPAGGEFAVWQGGRTPGLEAVGETDALCWAELHTPDAAGALRFYQGLFDWRARDGGVPGVEYTVLSTAEGADLVGSSFGGVAGVHPRVNVGWLVHFAVADALLTTDQVRKAGGSLLVPPERVPTVGRIAVLADPFGAQFAILEPEPRR</sequence>
<dbReference type="InterPro" id="IPR052164">
    <property type="entry name" value="Anthracycline_SecMetBiosynth"/>
</dbReference>
<accession>A0A066YXL5</accession>
<evidence type="ECO:0000259" key="1">
    <source>
        <dbReference type="PROSITE" id="PS51819"/>
    </source>
</evidence>
<dbReference type="RefSeq" id="WP_035861541.1">
    <property type="nucleotide sequence ID" value="NZ_KK853997.1"/>
</dbReference>
<dbReference type="PROSITE" id="PS51819">
    <property type="entry name" value="VOC"/>
    <property type="match status" value="2"/>
</dbReference>
<dbReference type="InterPro" id="IPR029068">
    <property type="entry name" value="Glyas_Bleomycin-R_OHBP_Dase"/>
</dbReference>
<dbReference type="EMBL" id="JNBY01000073">
    <property type="protein sequence ID" value="KDN86283.1"/>
    <property type="molecule type" value="Genomic_DNA"/>
</dbReference>
<dbReference type="OrthoDB" id="9793039at2"/>
<keyword evidence="3" id="KW-1185">Reference proteome</keyword>
<dbReference type="eggNOG" id="COG3324">
    <property type="taxonomic scope" value="Bacteria"/>
</dbReference>